<evidence type="ECO:0000256" key="1">
    <source>
        <dbReference type="ARBA" id="ARBA00022801"/>
    </source>
</evidence>
<dbReference type="InterPro" id="IPR005754">
    <property type="entry name" value="Sortase"/>
</dbReference>
<dbReference type="RefSeq" id="WP_245035105.1">
    <property type="nucleotide sequence ID" value="NZ_CP095075.1"/>
</dbReference>
<keyword evidence="2" id="KW-0732">Signal</keyword>
<dbReference type="Pfam" id="PF04203">
    <property type="entry name" value="Sortase"/>
    <property type="match status" value="1"/>
</dbReference>
<dbReference type="Proteomes" id="UP000830326">
    <property type="component" value="Chromosome"/>
</dbReference>
<accession>A0ABY4HGP0</accession>
<dbReference type="InterPro" id="IPR042001">
    <property type="entry name" value="Sortase_F"/>
</dbReference>
<sequence>MDYFLKKGFILYFILLICTISGSTAIAAPNLASDDFIPYRTHSDKPMPSLKASTVEVPEYSPETTSFQTFSGVKPVSIAIPAINIEAPVENVGHLENGEMGVPSNIHTIGWYKHGAKPGESGNAVMAGHVDGKAGPGAFYFLKKLEKDDRIFVTGKDGRKLEFRVTSKQSYDPAHAPLEVIFGYTSNNQLNLITCTGAFNYETGSYVDRLVVYTELVNPD</sequence>
<proteinExistence type="predicted"/>
<feature type="signal peptide" evidence="2">
    <location>
        <begin position="1"/>
        <end position="27"/>
    </location>
</feature>
<dbReference type="Gene3D" id="2.40.260.10">
    <property type="entry name" value="Sortase"/>
    <property type="match status" value="1"/>
</dbReference>
<evidence type="ECO:0000313" key="3">
    <source>
        <dbReference type="EMBL" id="UOR13458.1"/>
    </source>
</evidence>
<feature type="chain" id="PRO_5046525321" evidence="2">
    <location>
        <begin position="28"/>
        <end position="220"/>
    </location>
</feature>
<dbReference type="CDD" id="cd05829">
    <property type="entry name" value="Sortase_F"/>
    <property type="match status" value="1"/>
</dbReference>
<evidence type="ECO:0000313" key="4">
    <source>
        <dbReference type="Proteomes" id="UP000830326"/>
    </source>
</evidence>
<protein>
    <submittedName>
        <fullName evidence="3">Class F sortase</fullName>
    </submittedName>
</protein>
<keyword evidence="4" id="KW-1185">Reference proteome</keyword>
<dbReference type="SUPFAM" id="SSF63817">
    <property type="entry name" value="Sortase"/>
    <property type="match status" value="1"/>
</dbReference>
<dbReference type="InterPro" id="IPR023365">
    <property type="entry name" value="Sortase_dom-sf"/>
</dbReference>
<reference evidence="3" key="1">
    <citation type="submission" date="2022-04" db="EMBL/GenBank/DDBJ databases">
        <title>Halobacillus sp. isolated from saltern.</title>
        <authorList>
            <person name="Won M."/>
            <person name="Lee C.-M."/>
            <person name="Woen H.-Y."/>
            <person name="Kwon S.-W."/>
        </authorList>
    </citation>
    <scope>NUCLEOTIDE SEQUENCE</scope>
    <source>
        <strain evidence="3">SSHM10-5</strain>
    </source>
</reference>
<evidence type="ECO:0000256" key="2">
    <source>
        <dbReference type="SAM" id="SignalP"/>
    </source>
</evidence>
<name>A0ABY4HGP0_9BACI</name>
<keyword evidence="1" id="KW-0378">Hydrolase</keyword>
<organism evidence="3 4">
    <name type="scientific">Halobacillus amylolyticus</name>
    <dbReference type="NCBI Taxonomy" id="2932259"/>
    <lineage>
        <taxon>Bacteria</taxon>
        <taxon>Bacillati</taxon>
        <taxon>Bacillota</taxon>
        <taxon>Bacilli</taxon>
        <taxon>Bacillales</taxon>
        <taxon>Bacillaceae</taxon>
        <taxon>Halobacillus</taxon>
    </lineage>
</organism>
<gene>
    <name evidence="3" type="ORF">MUO15_08395</name>
</gene>
<dbReference type="EMBL" id="CP095075">
    <property type="protein sequence ID" value="UOR13458.1"/>
    <property type="molecule type" value="Genomic_DNA"/>
</dbReference>